<organism evidence="1 2">
    <name type="scientific">Catharanthus roseus</name>
    <name type="common">Madagascar periwinkle</name>
    <name type="synonym">Vinca rosea</name>
    <dbReference type="NCBI Taxonomy" id="4058"/>
    <lineage>
        <taxon>Eukaryota</taxon>
        <taxon>Viridiplantae</taxon>
        <taxon>Streptophyta</taxon>
        <taxon>Embryophyta</taxon>
        <taxon>Tracheophyta</taxon>
        <taxon>Spermatophyta</taxon>
        <taxon>Magnoliopsida</taxon>
        <taxon>eudicotyledons</taxon>
        <taxon>Gunneridae</taxon>
        <taxon>Pentapetalae</taxon>
        <taxon>asterids</taxon>
        <taxon>lamiids</taxon>
        <taxon>Gentianales</taxon>
        <taxon>Apocynaceae</taxon>
        <taxon>Rauvolfioideae</taxon>
        <taxon>Vinceae</taxon>
        <taxon>Catharanthinae</taxon>
        <taxon>Catharanthus</taxon>
    </lineage>
</organism>
<evidence type="ECO:0000313" key="1">
    <source>
        <dbReference type="EMBL" id="KAI5654264.1"/>
    </source>
</evidence>
<reference evidence="2" key="1">
    <citation type="journal article" date="2023" name="Nat. Plants">
        <title>Single-cell RNA sequencing provides a high-resolution roadmap for understanding the multicellular compartmentation of specialized metabolism.</title>
        <authorList>
            <person name="Sun S."/>
            <person name="Shen X."/>
            <person name="Li Y."/>
            <person name="Li Y."/>
            <person name="Wang S."/>
            <person name="Li R."/>
            <person name="Zhang H."/>
            <person name="Shen G."/>
            <person name="Guo B."/>
            <person name="Wei J."/>
            <person name="Xu J."/>
            <person name="St-Pierre B."/>
            <person name="Chen S."/>
            <person name="Sun C."/>
        </authorList>
    </citation>
    <scope>NUCLEOTIDE SEQUENCE [LARGE SCALE GENOMIC DNA]</scope>
</reference>
<dbReference type="EMBL" id="CM044707">
    <property type="protein sequence ID" value="KAI5654264.1"/>
    <property type="molecule type" value="Genomic_DNA"/>
</dbReference>
<accession>A0ACC0A0G1</accession>
<dbReference type="Proteomes" id="UP001060085">
    <property type="component" value="Linkage Group LG07"/>
</dbReference>
<proteinExistence type="predicted"/>
<gene>
    <name evidence="1" type="ORF">M9H77_31451</name>
</gene>
<comment type="caution">
    <text evidence="1">The sequence shown here is derived from an EMBL/GenBank/DDBJ whole genome shotgun (WGS) entry which is preliminary data.</text>
</comment>
<keyword evidence="2" id="KW-1185">Reference proteome</keyword>
<name>A0ACC0A0G1_CATRO</name>
<protein>
    <submittedName>
        <fullName evidence="1">Uncharacterized protein</fullName>
    </submittedName>
</protein>
<evidence type="ECO:0000313" key="2">
    <source>
        <dbReference type="Proteomes" id="UP001060085"/>
    </source>
</evidence>
<sequence length="183" mass="21140">MSISHLAANNPEIPVSNVIQEVQVLFETGCTYKKTWYARKFTIERFSNHRTSSPPNYVFKFLFWCFSPCIDGFQYCQPVISVDGTHLRGSYKGVLLIISTWDANNHFRLKVGVGSSNIYENMLSKIGMYAGTKSKQWKFDRVMSKIQDRNVDAYIYLEKIDLEKWTLLHDGEHKHGITTTNIS</sequence>